<name>A0AAE6JRC9_HAEPH</name>
<dbReference type="KEGG" id="hpaa:E5Q53_00680"/>
<reference evidence="1 2" key="1">
    <citation type="submission" date="2019-04" db="EMBL/GenBank/DDBJ databases">
        <title>Complete Genome and Methylome Analysis of Haemophilus haemolyticus NEB129.</title>
        <authorList>
            <person name="Fomenkov A."/>
            <person name="Roberts R.J."/>
            <person name="Anton B.P."/>
            <person name="Vincze T."/>
        </authorList>
    </citation>
    <scope>NUCLEOTIDE SEQUENCE [LARGE SCALE GENOMIC DNA]</scope>
    <source>
        <strain evidence="1 2">NEB129</strain>
    </source>
</reference>
<evidence type="ECO:0000313" key="2">
    <source>
        <dbReference type="Proteomes" id="UP000323974"/>
    </source>
</evidence>
<protein>
    <recommendedName>
        <fullName evidence="3">P2 phage tail completion protein R (GpR)</fullName>
    </recommendedName>
</protein>
<gene>
    <name evidence="1" type="ORF">E5Q53_00680</name>
</gene>
<dbReference type="InterPro" id="IPR009678">
    <property type="entry name" value="Phage_tail_completion_R"/>
</dbReference>
<accession>A0AAE6JRC9</accession>
<dbReference type="GeneID" id="78223596"/>
<evidence type="ECO:0000313" key="1">
    <source>
        <dbReference type="EMBL" id="QEN10091.1"/>
    </source>
</evidence>
<dbReference type="AlphaFoldDB" id="A0AAE6JRC9"/>
<dbReference type="Proteomes" id="UP000323974">
    <property type="component" value="Chromosome"/>
</dbReference>
<dbReference type="EMBL" id="CP038817">
    <property type="protein sequence ID" value="QEN10091.1"/>
    <property type="molecule type" value="Genomic_DNA"/>
</dbReference>
<proteinExistence type="predicted"/>
<dbReference type="Pfam" id="PF06891">
    <property type="entry name" value="P2_Phage_GpR"/>
    <property type="match status" value="1"/>
</dbReference>
<organism evidence="1 2">
    <name type="scientific">Haemophilus parahaemolyticus</name>
    <dbReference type="NCBI Taxonomy" id="735"/>
    <lineage>
        <taxon>Bacteria</taxon>
        <taxon>Pseudomonadati</taxon>
        <taxon>Pseudomonadota</taxon>
        <taxon>Gammaproteobacteria</taxon>
        <taxon>Pasteurellales</taxon>
        <taxon>Pasteurellaceae</taxon>
        <taxon>Haemophilus</taxon>
    </lineage>
</organism>
<evidence type="ECO:0008006" key="3">
    <source>
        <dbReference type="Google" id="ProtNLM"/>
    </source>
</evidence>
<sequence>MKLLYQKLTEHLLNYLPLNYQPNFYSWMSKVKIINEGQTLVEQGEFLTESVQVCEIEYDAVLWFEALPFRQVDPLKLMVLLNTWVQDCAEGKDEEGGYPYNHNQQIEGELTPIDDETTDLDFTLTFREPVYLVRDEKGDIPLNGKRYRLQNVEIFTLENVPIRARYVERKRNFSR</sequence>
<dbReference type="RefSeq" id="WP_005706294.1">
    <property type="nucleotide sequence ID" value="NZ_CP038817.1"/>
</dbReference>